<dbReference type="InterPro" id="IPR036388">
    <property type="entry name" value="WH-like_DNA-bd_sf"/>
</dbReference>
<dbReference type="GO" id="GO:0006950">
    <property type="term" value="P:response to stress"/>
    <property type="evidence" value="ECO:0007669"/>
    <property type="project" value="TreeGrafter"/>
</dbReference>
<feature type="domain" description="HTH marR-type" evidence="1">
    <location>
        <begin position="17"/>
        <end position="153"/>
    </location>
</feature>
<keyword evidence="3" id="KW-1185">Reference proteome</keyword>
<dbReference type="InterPro" id="IPR039422">
    <property type="entry name" value="MarR/SlyA-like"/>
</dbReference>
<dbReference type="SMART" id="SM00347">
    <property type="entry name" value="HTH_MARR"/>
    <property type="match status" value="1"/>
</dbReference>
<proteinExistence type="predicted"/>
<dbReference type="AlphaFoldDB" id="A0A6N1VE60"/>
<evidence type="ECO:0000313" key="2">
    <source>
        <dbReference type="EMBL" id="QKV17885.1"/>
    </source>
</evidence>
<evidence type="ECO:0000313" key="3">
    <source>
        <dbReference type="Proteomes" id="UP000509367"/>
    </source>
</evidence>
<organism evidence="2 3">
    <name type="scientific">Oricola thermophila</name>
    <dbReference type="NCBI Taxonomy" id="2742145"/>
    <lineage>
        <taxon>Bacteria</taxon>
        <taxon>Pseudomonadati</taxon>
        <taxon>Pseudomonadota</taxon>
        <taxon>Alphaproteobacteria</taxon>
        <taxon>Hyphomicrobiales</taxon>
        <taxon>Ahrensiaceae</taxon>
        <taxon>Oricola</taxon>
    </lineage>
</organism>
<gene>
    <name evidence="2" type="ORF">HTY61_05120</name>
</gene>
<dbReference type="SUPFAM" id="SSF46785">
    <property type="entry name" value="Winged helix' DNA-binding domain"/>
    <property type="match status" value="1"/>
</dbReference>
<evidence type="ECO:0000259" key="1">
    <source>
        <dbReference type="PROSITE" id="PS50995"/>
    </source>
</evidence>
<sequence length="160" mass="18291">MPAIAENDATTEEEIDLRDLTDSIGFLTRLAQVRTYEVFFEDLGSHGLRPGEFSTLLLIGRNPGIRQGLVAQTLRIKPAHMTKLIRAFEDRGLVERTIPDHDRRSVRLTLTEAGREFLGNYRESFKQHEKNLNAPLTDSELVTLRRLLRKYAGFPGEEQK</sequence>
<dbReference type="GO" id="GO:0003700">
    <property type="term" value="F:DNA-binding transcription factor activity"/>
    <property type="evidence" value="ECO:0007669"/>
    <property type="project" value="InterPro"/>
</dbReference>
<dbReference type="InterPro" id="IPR036390">
    <property type="entry name" value="WH_DNA-bd_sf"/>
</dbReference>
<dbReference type="RefSeq" id="WP_175275782.1">
    <property type="nucleotide sequence ID" value="NZ_CP054836.1"/>
</dbReference>
<dbReference type="PANTHER" id="PTHR33164:SF89">
    <property type="entry name" value="MARR FAMILY REGULATORY PROTEIN"/>
    <property type="match status" value="1"/>
</dbReference>
<dbReference type="EMBL" id="CP054836">
    <property type="protein sequence ID" value="QKV17885.1"/>
    <property type="molecule type" value="Genomic_DNA"/>
</dbReference>
<accession>A0A6N1VE60</accession>
<dbReference type="KEGG" id="orm:HTY61_05120"/>
<protein>
    <submittedName>
        <fullName evidence="2">Winged helix-turn-helix transcriptional regulator</fullName>
    </submittedName>
</protein>
<dbReference type="PANTHER" id="PTHR33164">
    <property type="entry name" value="TRANSCRIPTIONAL REGULATOR, MARR FAMILY"/>
    <property type="match status" value="1"/>
</dbReference>
<dbReference type="PRINTS" id="PR00598">
    <property type="entry name" value="HTHMARR"/>
</dbReference>
<dbReference type="PROSITE" id="PS50995">
    <property type="entry name" value="HTH_MARR_2"/>
    <property type="match status" value="1"/>
</dbReference>
<name>A0A6N1VE60_9HYPH</name>
<dbReference type="InterPro" id="IPR000835">
    <property type="entry name" value="HTH_MarR-typ"/>
</dbReference>
<dbReference type="Gene3D" id="1.10.10.10">
    <property type="entry name" value="Winged helix-like DNA-binding domain superfamily/Winged helix DNA-binding domain"/>
    <property type="match status" value="1"/>
</dbReference>
<dbReference type="Pfam" id="PF01047">
    <property type="entry name" value="MarR"/>
    <property type="match status" value="1"/>
</dbReference>
<reference evidence="2 3" key="1">
    <citation type="submission" date="2020-06" db="EMBL/GenBank/DDBJ databases">
        <title>Oricola thermophila sp. nov. isolated from a tidal sediments.</title>
        <authorList>
            <person name="Kwon K.K."/>
            <person name="Yang S.-H."/>
            <person name="Park M.-J."/>
        </authorList>
    </citation>
    <scope>NUCLEOTIDE SEQUENCE [LARGE SCALE GENOMIC DNA]</scope>
    <source>
        <strain evidence="2 3">MEBiC13590</strain>
    </source>
</reference>
<dbReference type="Proteomes" id="UP000509367">
    <property type="component" value="Chromosome"/>
</dbReference>